<sequence length="192" mass="21970">MVVGSLIPLDHQAVKGNERAVRMMERAFGPKSSFRTFGVHYFLIQRFTRHGAFGENVYRSNGRDSPEFIYCGMADIVGHTTYNCTLGAKMELVARLRRKLTIKEHLADSQFGFRLSPKTALRALDRIVHDVRTVRQLCALVSVNIKNIFNRVRTEIVKVLGLCYDVLKLEKSPSRVECRSDPMLPPWFQNVL</sequence>
<organism evidence="1 2">
    <name type="scientific">Cryptolaemus montrouzieri</name>
    <dbReference type="NCBI Taxonomy" id="559131"/>
    <lineage>
        <taxon>Eukaryota</taxon>
        <taxon>Metazoa</taxon>
        <taxon>Ecdysozoa</taxon>
        <taxon>Arthropoda</taxon>
        <taxon>Hexapoda</taxon>
        <taxon>Insecta</taxon>
        <taxon>Pterygota</taxon>
        <taxon>Neoptera</taxon>
        <taxon>Endopterygota</taxon>
        <taxon>Coleoptera</taxon>
        <taxon>Polyphaga</taxon>
        <taxon>Cucujiformia</taxon>
        <taxon>Coccinelloidea</taxon>
        <taxon>Coccinellidae</taxon>
        <taxon>Scymninae</taxon>
        <taxon>Scymnini</taxon>
        <taxon>Cryptolaemus</taxon>
    </lineage>
</organism>
<accession>A0ABD2NAC2</accession>
<evidence type="ECO:0000313" key="1">
    <source>
        <dbReference type="EMBL" id="KAL3275345.1"/>
    </source>
</evidence>
<evidence type="ECO:0000313" key="2">
    <source>
        <dbReference type="Proteomes" id="UP001516400"/>
    </source>
</evidence>
<dbReference type="AlphaFoldDB" id="A0ABD2NAC2"/>
<proteinExistence type="predicted"/>
<comment type="caution">
    <text evidence="1">The sequence shown here is derived from an EMBL/GenBank/DDBJ whole genome shotgun (WGS) entry which is preliminary data.</text>
</comment>
<gene>
    <name evidence="1" type="ORF">HHI36_020112</name>
</gene>
<dbReference type="Proteomes" id="UP001516400">
    <property type="component" value="Unassembled WGS sequence"/>
</dbReference>
<name>A0ABD2NAC2_9CUCU</name>
<dbReference type="EMBL" id="JABFTP020000083">
    <property type="protein sequence ID" value="KAL3275345.1"/>
    <property type="molecule type" value="Genomic_DNA"/>
</dbReference>
<keyword evidence="2" id="KW-1185">Reference proteome</keyword>
<reference evidence="1 2" key="1">
    <citation type="journal article" date="2021" name="BMC Biol.">
        <title>Horizontally acquired antibacterial genes associated with adaptive radiation of ladybird beetles.</title>
        <authorList>
            <person name="Li H.S."/>
            <person name="Tang X.F."/>
            <person name="Huang Y.H."/>
            <person name="Xu Z.Y."/>
            <person name="Chen M.L."/>
            <person name="Du X.Y."/>
            <person name="Qiu B.Y."/>
            <person name="Chen P.T."/>
            <person name="Zhang W."/>
            <person name="Slipinski A."/>
            <person name="Escalona H.E."/>
            <person name="Waterhouse R.M."/>
            <person name="Zwick A."/>
            <person name="Pang H."/>
        </authorList>
    </citation>
    <scope>NUCLEOTIDE SEQUENCE [LARGE SCALE GENOMIC DNA]</scope>
    <source>
        <strain evidence="1">SYSU2018</strain>
    </source>
</reference>
<protein>
    <submittedName>
        <fullName evidence="1">Uncharacterized protein</fullName>
    </submittedName>
</protein>